<feature type="domain" description="C2H2-type" evidence="12">
    <location>
        <begin position="358"/>
        <end position="385"/>
    </location>
</feature>
<dbReference type="EMBL" id="JAXCGZ010008381">
    <property type="protein sequence ID" value="KAK7077700.1"/>
    <property type="molecule type" value="Genomic_DNA"/>
</dbReference>
<dbReference type="PROSITE" id="PS00028">
    <property type="entry name" value="ZINC_FINGER_C2H2_1"/>
    <property type="match status" value="10"/>
</dbReference>
<feature type="domain" description="C2H2-type" evidence="12">
    <location>
        <begin position="246"/>
        <end position="273"/>
    </location>
</feature>
<dbReference type="FunFam" id="3.30.160.60:FF:000624">
    <property type="entry name" value="zinc finger protein 697"/>
    <property type="match status" value="1"/>
</dbReference>
<dbReference type="GO" id="GO:0010468">
    <property type="term" value="P:regulation of gene expression"/>
    <property type="evidence" value="ECO:0007669"/>
    <property type="project" value="TreeGrafter"/>
</dbReference>
<keyword evidence="4" id="KW-0677">Repeat</keyword>
<dbReference type="SUPFAM" id="SSF57667">
    <property type="entry name" value="beta-beta-alpha zinc fingers"/>
    <property type="match status" value="6"/>
</dbReference>
<keyword evidence="7" id="KW-0805">Transcription regulation</keyword>
<keyword evidence="6" id="KW-0862">Zinc</keyword>
<feature type="domain" description="C2H2-type" evidence="12">
    <location>
        <begin position="385"/>
        <end position="412"/>
    </location>
</feature>
<dbReference type="GO" id="GO:0008270">
    <property type="term" value="F:zinc ion binding"/>
    <property type="evidence" value="ECO:0007669"/>
    <property type="project" value="UniProtKB-KW"/>
</dbReference>
<dbReference type="FunFam" id="3.30.160.60:FF:001480">
    <property type="entry name" value="Si:cabz01071911.3"/>
    <property type="match status" value="2"/>
</dbReference>
<comment type="similarity">
    <text evidence="2">Belongs to the krueppel C2H2-type zinc-finger protein family.</text>
</comment>
<accession>A0AAN8X4D3</accession>
<dbReference type="Proteomes" id="UP001381693">
    <property type="component" value="Unassembled WGS sequence"/>
</dbReference>
<dbReference type="PANTHER" id="PTHR16515:SF49">
    <property type="entry name" value="GASTRULA ZINC FINGER PROTEIN XLCGF49.1-LIKE-RELATED"/>
    <property type="match status" value="1"/>
</dbReference>
<dbReference type="FunFam" id="3.30.160.60:FF:000006">
    <property type="entry name" value="Zinc finger protein 184 (Kruppel-like)"/>
    <property type="match status" value="1"/>
</dbReference>
<dbReference type="InterPro" id="IPR013087">
    <property type="entry name" value="Znf_C2H2_type"/>
</dbReference>
<feature type="domain" description="C2H2-type" evidence="12">
    <location>
        <begin position="330"/>
        <end position="357"/>
    </location>
</feature>
<dbReference type="Gene3D" id="3.30.160.60">
    <property type="entry name" value="Classic Zinc Finger"/>
    <property type="match status" value="9"/>
</dbReference>
<dbReference type="InterPro" id="IPR050331">
    <property type="entry name" value="Zinc_finger"/>
</dbReference>
<feature type="domain" description="C2H2-type" evidence="12">
    <location>
        <begin position="218"/>
        <end position="245"/>
    </location>
</feature>
<gene>
    <name evidence="13" type="ORF">SK128_024966</name>
</gene>
<dbReference type="Pfam" id="PF00096">
    <property type="entry name" value="zf-C2H2"/>
    <property type="match status" value="7"/>
</dbReference>
<feature type="domain" description="C2H2-type" evidence="12">
    <location>
        <begin position="302"/>
        <end position="329"/>
    </location>
</feature>
<feature type="domain" description="C2H2-type" evidence="12">
    <location>
        <begin position="413"/>
        <end position="440"/>
    </location>
</feature>
<keyword evidence="5 11" id="KW-0863">Zinc-finger</keyword>
<proteinExistence type="inferred from homology"/>
<evidence type="ECO:0000256" key="4">
    <source>
        <dbReference type="ARBA" id="ARBA00022737"/>
    </source>
</evidence>
<evidence type="ECO:0000256" key="7">
    <source>
        <dbReference type="ARBA" id="ARBA00023015"/>
    </source>
</evidence>
<sequence length="560" mass="65479">MPLGKWHHFILLKYNRALQLNFQIDKFVHVHLTSHSEENKTCLLFGMRNSVFLSRCLIQTNVGSKLSAWFVVICRGGNYEPSKLRVLHILKEEEEPKVTRNLLRERNHLFITNSQCLEEILIMNVITTECTLEESPEGQKGVHSQAEDLHCNISSDKKESLKLFVAPLTETEKKECETMKARKTEKENELQCRYCTKTFATKYCREAHEWRHSGKRPHKCHLCGNTYCHKSYLQKHMKMHRNKEDHKCEICGKIFSHKCSLTTHMSTHTGEKPFKCTECGKGFHQKGLLTNHLMIHSGEKPFVCKVCGRKFSVKRSLHHHERMHTGEKPYVCDVCGKSYARRDIYKNHMTLHTGEKHYKCDVCSKEFSLKTYLTKHMLLHYREKARCQVCGKEFPGKGRLKLHMWLHTGEKPYSCNYCGKRYAHKSNMKDHARLHTGEKPYECNICGERFHRNFNLQYHLSHSHATDTREIDKPSLDVNFEQIYFDAEDNIISDPIGENFCLNPSNVKLSVNDCHTSMNAEIEPSFDYLCDDNNSLDEIIKTEEYIESYPNEGEDYEVTE</sequence>
<dbReference type="PANTHER" id="PTHR16515">
    <property type="entry name" value="PR DOMAIN ZINC FINGER PROTEIN"/>
    <property type="match status" value="1"/>
</dbReference>
<comment type="subcellular location">
    <subcellularLocation>
        <location evidence="1">Nucleus</location>
    </subcellularLocation>
</comment>
<evidence type="ECO:0000256" key="10">
    <source>
        <dbReference type="ARBA" id="ARBA00023242"/>
    </source>
</evidence>
<dbReference type="InterPro" id="IPR036236">
    <property type="entry name" value="Znf_C2H2_sf"/>
</dbReference>
<evidence type="ECO:0000256" key="6">
    <source>
        <dbReference type="ARBA" id="ARBA00022833"/>
    </source>
</evidence>
<feature type="domain" description="C2H2-type" evidence="12">
    <location>
        <begin position="441"/>
        <end position="469"/>
    </location>
</feature>
<organism evidence="13 14">
    <name type="scientific">Halocaridina rubra</name>
    <name type="common">Hawaiian red shrimp</name>
    <dbReference type="NCBI Taxonomy" id="373956"/>
    <lineage>
        <taxon>Eukaryota</taxon>
        <taxon>Metazoa</taxon>
        <taxon>Ecdysozoa</taxon>
        <taxon>Arthropoda</taxon>
        <taxon>Crustacea</taxon>
        <taxon>Multicrustacea</taxon>
        <taxon>Malacostraca</taxon>
        <taxon>Eumalacostraca</taxon>
        <taxon>Eucarida</taxon>
        <taxon>Decapoda</taxon>
        <taxon>Pleocyemata</taxon>
        <taxon>Caridea</taxon>
        <taxon>Atyoidea</taxon>
        <taxon>Atyidae</taxon>
        <taxon>Halocaridina</taxon>
    </lineage>
</organism>
<keyword evidence="14" id="KW-1185">Reference proteome</keyword>
<feature type="domain" description="C2H2-type" evidence="12">
    <location>
        <begin position="190"/>
        <end position="217"/>
    </location>
</feature>
<evidence type="ECO:0000256" key="11">
    <source>
        <dbReference type="PROSITE-ProRule" id="PRU00042"/>
    </source>
</evidence>
<name>A0AAN8X4D3_HALRR</name>
<dbReference type="FunFam" id="3.30.160.60:FF:000303">
    <property type="entry name" value="Zinc finger protein 41"/>
    <property type="match status" value="1"/>
</dbReference>
<evidence type="ECO:0000256" key="1">
    <source>
        <dbReference type="ARBA" id="ARBA00004123"/>
    </source>
</evidence>
<feature type="domain" description="C2H2-type" evidence="12">
    <location>
        <begin position="274"/>
        <end position="301"/>
    </location>
</feature>
<dbReference type="GO" id="GO:0005634">
    <property type="term" value="C:nucleus"/>
    <property type="evidence" value="ECO:0007669"/>
    <property type="project" value="UniProtKB-SubCell"/>
</dbReference>
<dbReference type="PROSITE" id="PS50157">
    <property type="entry name" value="ZINC_FINGER_C2H2_2"/>
    <property type="match status" value="10"/>
</dbReference>
<evidence type="ECO:0000313" key="13">
    <source>
        <dbReference type="EMBL" id="KAK7077700.1"/>
    </source>
</evidence>
<dbReference type="FunFam" id="3.30.160.60:FF:000176">
    <property type="entry name" value="zinc finger protein 70"/>
    <property type="match status" value="1"/>
</dbReference>
<evidence type="ECO:0000256" key="5">
    <source>
        <dbReference type="ARBA" id="ARBA00022771"/>
    </source>
</evidence>
<evidence type="ECO:0000256" key="2">
    <source>
        <dbReference type="ARBA" id="ARBA00006991"/>
    </source>
</evidence>
<evidence type="ECO:0000256" key="3">
    <source>
        <dbReference type="ARBA" id="ARBA00022723"/>
    </source>
</evidence>
<dbReference type="GO" id="GO:1990837">
    <property type="term" value="F:sequence-specific double-stranded DNA binding"/>
    <property type="evidence" value="ECO:0007669"/>
    <property type="project" value="UniProtKB-ARBA"/>
</dbReference>
<reference evidence="13 14" key="1">
    <citation type="submission" date="2023-11" db="EMBL/GenBank/DDBJ databases">
        <title>Halocaridina rubra genome assembly.</title>
        <authorList>
            <person name="Smith C."/>
        </authorList>
    </citation>
    <scope>NUCLEOTIDE SEQUENCE [LARGE SCALE GENOMIC DNA]</scope>
    <source>
        <strain evidence="13">EP-1</strain>
        <tissue evidence="13">Whole</tissue>
    </source>
</reference>
<keyword evidence="10" id="KW-0539">Nucleus</keyword>
<comment type="caution">
    <text evidence="13">The sequence shown here is derived from an EMBL/GenBank/DDBJ whole genome shotgun (WGS) entry which is preliminary data.</text>
</comment>
<keyword evidence="8" id="KW-0238">DNA-binding</keyword>
<dbReference type="SMART" id="SM00355">
    <property type="entry name" value="ZnF_C2H2"/>
    <property type="match status" value="10"/>
</dbReference>
<evidence type="ECO:0000259" key="12">
    <source>
        <dbReference type="PROSITE" id="PS50157"/>
    </source>
</evidence>
<keyword evidence="9" id="KW-0804">Transcription</keyword>
<evidence type="ECO:0000256" key="8">
    <source>
        <dbReference type="ARBA" id="ARBA00023125"/>
    </source>
</evidence>
<dbReference type="FunFam" id="3.30.160.60:FF:000759">
    <property type="entry name" value="zinc finger protein 16"/>
    <property type="match status" value="1"/>
</dbReference>
<evidence type="ECO:0000256" key="9">
    <source>
        <dbReference type="ARBA" id="ARBA00023163"/>
    </source>
</evidence>
<keyword evidence="3" id="KW-0479">Metal-binding</keyword>
<evidence type="ECO:0000313" key="14">
    <source>
        <dbReference type="Proteomes" id="UP001381693"/>
    </source>
</evidence>
<dbReference type="AlphaFoldDB" id="A0AAN8X4D3"/>
<protein>
    <recommendedName>
        <fullName evidence="12">C2H2-type domain-containing protein</fullName>
    </recommendedName>
</protein>